<gene>
    <name evidence="1" type="ORF">A0128_03645</name>
</gene>
<sequence>MAGAYLFLTFRTLLNPNPFLRNVRGAAIFTAPVRNKFLKYIPTSSYSSPNPKSPTAKDRFTQKFPRLNIDKYTRISKNLLSNPYSKNSPDCKISLSKEVSTRENVICCPERNYLESKTSSTPLEHLKLPLWVFSYLLIESIELIPFIKEFESFI</sequence>
<dbReference type="AlphaFoldDB" id="A0A1D7UU19"/>
<organism evidence="1 2">
    <name type="scientific">Leptospira tipperaryensis</name>
    <dbReference type="NCBI Taxonomy" id="2564040"/>
    <lineage>
        <taxon>Bacteria</taxon>
        <taxon>Pseudomonadati</taxon>
        <taxon>Spirochaetota</taxon>
        <taxon>Spirochaetia</taxon>
        <taxon>Leptospirales</taxon>
        <taxon>Leptospiraceae</taxon>
        <taxon>Leptospira</taxon>
    </lineage>
</organism>
<evidence type="ECO:0000313" key="2">
    <source>
        <dbReference type="Proteomes" id="UP000094197"/>
    </source>
</evidence>
<dbReference type="EMBL" id="CP015217">
    <property type="protein sequence ID" value="AOP33034.1"/>
    <property type="molecule type" value="Genomic_DNA"/>
</dbReference>
<dbReference type="Proteomes" id="UP000094197">
    <property type="component" value="Chromosome 1"/>
</dbReference>
<evidence type="ECO:0000313" key="1">
    <source>
        <dbReference type="EMBL" id="AOP33034.1"/>
    </source>
</evidence>
<protein>
    <submittedName>
        <fullName evidence="1">Uncharacterized protein</fullName>
    </submittedName>
</protein>
<proteinExistence type="predicted"/>
<keyword evidence="2" id="KW-1185">Reference proteome</keyword>
<dbReference type="KEGG" id="laj:A0128_03645"/>
<reference evidence="1 2" key="1">
    <citation type="submission" date="2016-04" db="EMBL/GenBank/DDBJ databases">
        <title>Complete genome seqeunce of Leptospira alstonii serovar Room22.</title>
        <authorList>
            <person name="Nally J.E."/>
            <person name="Bayles D.O."/>
            <person name="Hurley D."/>
            <person name="Fanning S."/>
            <person name="McMahon B.J."/>
            <person name="Arent Z."/>
        </authorList>
    </citation>
    <scope>NUCLEOTIDE SEQUENCE [LARGE SCALE GENOMIC DNA]</scope>
    <source>
        <strain evidence="1 2">GWTS #1</strain>
    </source>
</reference>
<name>A0A1D7UU19_9LEPT</name>
<accession>A0A1D7UU19</accession>